<protein>
    <submittedName>
        <fullName evidence="2">Uncharacterized protein</fullName>
    </submittedName>
</protein>
<keyword evidence="3" id="KW-1185">Reference proteome</keyword>
<dbReference type="AlphaFoldDB" id="A0A919FMH1"/>
<sequence>MIRGRSGCRGEPGRNRTGGGRVEPPTAETASTGAAAQAGAPNQDGDTCHDQWGQWGQWGN</sequence>
<evidence type="ECO:0000313" key="2">
    <source>
        <dbReference type="EMBL" id="GHH68403.1"/>
    </source>
</evidence>
<reference evidence="2" key="1">
    <citation type="journal article" date="2014" name="Int. J. Syst. Evol. Microbiol.">
        <title>Complete genome sequence of Corynebacterium casei LMG S-19264T (=DSM 44701T), isolated from a smear-ripened cheese.</title>
        <authorList>
            <consortium name="US DOE Joint Genome Institute (JGI-PGF)"/>
            <person name="Walter F."/>
            <person name="Albersmeier A."/>
            <person name="Kalinowski J."/>
            <person name="Ruckert C."/>
        </authorList>
    </citation>
    <scope>NUCLEOTIDE SEQUENCE</scope>
    <source>
        <strain evidence="2">JCM 4646</strain>
    </source>
</reference>
<dbReference type="EMBL" id="BNBO01000010">
    <property type="protein sequence ID" value="GHH68403.1"/>
    <property type="molecule type" value="Genomic_DNA"/>
</dbReference>
<reference evidence="2" key="2">
    <citation type="submission" date="2020-09" db="EMBL/GenBank/DDBJ databases">
        <authorList>
            <person name="Sun Q."/>
            <person name="Ohkuma M."/>
        </authorList>
    </citation>
    <scope>NUCLEOTIDE SEQUENCE</scope>
    <source>
        <strain evidence="2">JCM 4646</strain>
    </source>
</reference>
<accession>A0A919FMH1</accession>
<organism evidence="2 3">
    <name type="scientific">Kitasatospora indigofera</name>
    <dbReference type="NCBI Taxonomy" id="67307"/>
    <lineage>
        <taxon>Bacteria</taxon>
        <taxon>Bacillati</taxon>
        <taxon>Actinomycetota</taxon>
        <taxon>Actinomycetes</taxon>
        <taxon>Kitasatosporales</taxon>
        <taxon>Streptomycetaceae</taxon>
        <taxon>Kitasatospora</taxon>
    </lineage>
</organism>
<evidence type="ECO:0000256" key="1">
    <source>
        <dbReference type="SAM" id="MobiDB-lite"/>
    </source>
</evidence>
<proteinExistence type="predicted"/>
<comment type="caution">
    <text evidence="2">The sequence shown here is derived from an EMBL/GenBank/DDBJ whole genome shotgun (WGS) entry which is preliminary data.</text>
</comment>
<dbReference type="Proteomes" id="UP000617734">
    <property type="component" value="Unassembled WGS sequence"/>
</dbReference>
<feature type="compositionally biased region" description="Low complexity" evidence="1">
    <location>
        <begin position="23"/>
        <end position="41"/>
    </location>
</feature>
<name>A0A919FMH1_9ACTN</name>
<gene>
    <name evidence="2" type="ORF">GCM10018781_25210</name>
</gene>
<evidence type="ECO:0000313" key="3">
    <source>
        <dbReference type="Proteomes" id="UP000617734"/>
    </source>
</evidence>
<feature type="region of interest" description="Disordered" evidence="1">
    <location>
        <begin position="1"/>
        <end position="60"/>
    </location>
</feature>